<keyword evidence="7 8" id="KW-0378">Hydrolase</keyword>
<dbReference type="InterPro" id="IPR006179">
    <property type="entry name" value="5_nucleotidase/apyrase"/>
</dbReference>
<evidence type="ECO:0000256" key="1">
    <source>
        <dbReference type="ARBA" id="ARBA00004613"/>
    </source>
</evidence>
<evidence type="ECO:0000259" key="9">
    <source>
        <dbReference type="Pfam" id="PF00149"/>
    </source>
</evidence>
<dbReference type="PROSITE" id="PS00786">
    <property type="entry name" value="5_NUCLEOTIDASE_2"/>
    <property type="match status" value="1"/>
</dbReference>
<dbReference type="OrthoDB" id="9803927at2"/>
<dbReference type="CDD" id="cd07409">
    <property type="entry name" value="MPP_CD73_N"/>
    <property type="match status" value="1"/>
</dbReference>
<dbReference type="InterPro" id="IPR036907">
    <property type="entry name" value="5'-Nucleotdase_C_sf"/>
</dbReference>
<feature type="chain" id="PRO_5017852212" evidence="8">
    <location>
        <begin position="24"/>
        <end position="536"/>
    </location>
</feature>
<dbReference type="PANTHER" id="PTHR11575">
    <property type="entry name" value="5'-NUCLEOTIDASE-RELATED"/>
    <property type="match status" value="1"/>
</dbReference>
<organism evidence="11 12">
    <name type="scientific">Rhodophyticola porphyridii</name>
    <dbReference type="NCBI Taxonomy" id="1852017"/>
    <lineage>
        <taxon>Bacteria</taxon>
        <taxon>Pseudomonadati</taxon>
        <taxon>Pseudomonadota</taxon>
        <taxon>Alphaproteobacteria</taxon>
        <taxon>Rhodobacterales</taxon>
        <taxon>Roseobacteraceae</taxon>
        <taxon>Rhodophyticola</taxon>
    </lineage>
</organism>
<comment type="caution">
    <text evidence="11">The sequence shown here is derived from an EMBL/GenBank/DDBJ whole genome shotgun (WGS) entry which is preliminary data.</text>
</comment>
<keyword evidence="12" id="KW-1185">Reference proteome</keyword>
<dbReference type="GO" id="GO:0046872">
    <property type="term" value="F:metal ion binding"/>
    <property type="evidence" value="ECO:0007669"/>
    <property type="project" value="UniProtKB-KW"/>
</dbReference>
<evidence type="ECO:0000256" key="3">
    <source>
        <dbReference type="ARBA" id="ARBA00022525"/>
    </source>
</evidence>
<dbReference type="SUPFAM" id="SSF55816">
    <property type="entry name" value="5'-nucleotidase (syn. UDP-sugar hydrolase), C-terminal domain"/>
    <property type="match status" value="1"/>
</dbReference>
<dbReference type="InterPro" id="IPR004843">
    <property type="entry name" value="Calcineurin-like_PHP"/>
</dbReference>
<evidence type="ECO:0000259" key="10">
    <source>
        <dbReference type="Pfam" id="PF02872"/>
    </source>
</evidence>
<protein>
    <submittedName>
        <fullName evidence="11">Multifunctional 2',3'-cyclic-nucleotide 2'-phosphodiesterase/5'-nucleotidase/3'-nucleotidase</fullName>
    </submittedName>
</protein>
<keyword evidence="5 8" id="KW-0732">Signal</keyword>
<dbReference type="SUPFAM" id="SSF56300">
    <property type="entry name" value="Metallo-dependent phosphatases"/>
    <property type="match status" value="1"/>
</dbReference>
<reference evidence="11 12" key="1">
    <citation type="submission" date="2018-10" db="EMBL/GenBank/DDBJ databases">
        <authorList>
            <person name="Jung H.S."/>
            <person name="Jeon C.O."/>
        </authorList>
    </citation>
    <scope>NUCLEOTIDE SEQUENCE [LARGE SCALE GENOMIC DNA]</scope>
    <source>
        <strain evidence="11 12">MA-7-27</strain>
    </source>
</reference>
<dbReference type="AlphaFoldDB" id="A0A3L9XYS2"/>
<keyword evidence="4" id="KW-0479">Metal-binding</keyword>
<evidence type="ECO:0000256" key="6">
    <source>
        <dbReference type="ARBA" id="ARBA00022741"/>
    </source>
</evidence>
<dbReference type="InterPro" id="IPR008334">
    <property type="entry name" value="5'-Nucleotdase_C"/>
</dbReference>
<feature type="domain" description="5'-Nucleotidase C-terminal" evidence="10">
    <location>
        <begin position="345"/>
        <end position="497"/>
    </location>
</feature>
<dbReference type="GO" id="GO:0009166">
    <property type="term" value="P:nucleotide catabolic process"/>
    <property type="evidence" value="ECO:0007669"/>
    <property type="project" value="InterPro"/>
</dbReference>
<dbReference type="GO" id="GO:0016788">
    <property type="term" value="F:hydrolase activity, acting on ester bonds"/>
    <property type="evidence" value="ECO:0007669"/>
    <property type="project" value="InterPro"/>
</dbReference>
<evidence type="ECO:0000256" key="4">
    <source>
        <dbReference type="ARBA" id="ARBA00022723"/>
    </source>
</evidence>
<dbReference type="FunFam" id="3.60.21.10:FF:000020">
    <property type="entry name" value="NT5E isoform 4"/>
    <property type="match status" value="1"/>
</dbReference>
<comment type="similarity">
    <text evidence="2 8">Belongs to the 5'-nucleotidase family.</text>
</comment>
<feature type="domain" description="Calcineurin-like phosphoesterase" evidence="9">
    <location>
        <begin position="28"/>
        <end position="250"/>
    </location>
</feature>
<feature type="signal peptide" evidence="8">
    <location>
        <begin position="1"/>
        <end position="23"/>
    </location>
</feature>
<dbReference type="FunFam" id="3.90.780.10:FF:000004">
    <property type="entry name" value="UDP-sugar hydrolase, putative"/>
    <property type="match status" value="1"/>
</dbReference>
<name>A0A3L9XYS2_9RHOB</name>
<dbReference type="Gene3D" id="3.60.21.10">
    <property type="match status" value="1"/>
</dbReference>
<accession>A0A3L9XYS2</accession>
<dbReference type="Pfam" id="PF02872">
    <property type="entry name" value="5_nucleotid_C"/>
    <property type="match status" value="1"/>
</dbReference>
<proteinExistence type="inferred from homology"/>
<evidence type="ECO:0000256" key="5">
    <source>
        <dbReference type="ARBA" id="ARBA00022729"/>
    </source>
</evidence>
<dbReference type="PROSITE" id="PS00785">
    <property type="entry name" value="5_NUCLEOTIDASE_1"/>
    <property type="match status" value="1"/>
</dbReference>
<dbReference type="InterPro" id="IPR029052">
    <property type="entry name" value="Metallo-depent_PP-like"/>
</dbReference>
<evidence type="ECO:0000256" key="2">
    <source>
        <dbReference type="ARBA" id="ARBA00006654"/>
    </source>
</evidence>
<dbReference type="RefSeq" id="WP_121898495.1">
    <property type="nucleotide sequence ID" value="NZ_RCNT01000006.1"/>
</dbReference>
<evidence type="ECO:0000256" key="7">
    <source>
        <dbReference type="ARBA" id="ARBA00022801"/>
    </source>
</evidence>
<keyword evidence="3" id="KW-0964">Secreted</keyword>
<dbReference type="GO" id="GO:0000166">
    <property type="term" value="F:nucleotide binding"/>
    <property type="evidence" value="ECO:0007669"/>
    <property type="project" value="UniProtKB-KW"/>
</dbReference>
<comment type="subcellular location">
    <subcellularLocation>
        <location evidence="1">Secreted</location>
    </subcellularLocation>
</comment>
<sequence length="536" mass="56430">MLANIMRSTAMLAALGIAAPAAAETTLHILHINDLHSRIQPINRFDSTCNAEDDAAGECFGGVARVATAINTLRDELTAAGENVIVLDAGDQFQGSLMYTTYKGEVESEMMMAIGFDAMAVGNHEFDDGPQGLSDFLDRVDFPVISGNLDLSQSNLLNDRVGDYVVLDVNGMQVGVVSALATDTVETSSPGPNIIFQDEVDALQADVDALTEQGVTMIVALTHVGLPVDIAIAEAVTGIDVIVGGHSHTYLSATDEDRAGPYPTFATNPEGTLVPIVQAYAYSKYLGHLEVTFDDAGNVVYAGGDTMVLDASVEPDATIAARVAELAGPIEEAMSDVVSEASEPIEGSREVCRAGECPMGNLVADAMLERVRDQGIQIAIQNGGGLRASIDGGPITMGEVFTVLPFQNTLATFQLSGADVVAALENGVSRVEDGAGRFPQVAGMRYVWDAAAEPGSRIVSAELETEAGWEPIDPEAIYGVVSNNYMRGGGDGYSMFATNGMNAYDFGPGLEQVVADYLAENTPYTPYTDGRVSQAE</sequence>
<dbReference type="PRINTS" id="PR01607">
    <property type="entry name" value="APYRASEFAMLY"/>
</dbReference>
<dbReference type="Gene3D" id="3.90.780.10">
    <property type="entry name" value="5'-Nucleotidase, C-terminal domain"/>
    <property type="match status" value="1"/>
</dbReference>
<dbReference type="PANTHER" id="PTHR11575:SF24">
    <property type="entry name" value="5'-NUCLEOTIDASE"/>
    <property type="match status" value="1"/>
</dbReference>
<evidence type="ECO:0000313" key="12">
    <source>
        <dbReference type="Proteomes" id="UP000281343"/>
    </source>
</evidence>
<evidence type="ECO:0000256" key="8">
    <source>
        <dbReference type="RuleBase" id="RU362119"/>
    </source>
</evidence>
<dbReference type="InterPro" id="IPR006146">
    <property type="entry name" value="5'-Nucleotdase_CS"/>
</dbReference>
<dbReference type="Pfam" id="PF00149">
    <property type="entry name" value="Metallophos"/>
    <property type="match status" value="1"/>
</dbReference>
<keyword evidence="6 8" id="KW-0547">Nucleotide-binding</keyword>
<gene>
    <name evidence="11" type="ORF">D9R08_13050</name>
</gene>
<dbReference type="GO" id="GO:0005576">
    <property type="term" value="C:extracellular region"/>
    <property type="evidence" value="ECO:0007669"/>
    <property type="project" value="UniProtKB-SubCell"/>
</dbReference>
<dbReference type="EMBL" id="RCNT01000006">
    <property type="protein sequence ID" value="RMA41781.1"/>
    <property type="molecule type" value="Genomic_DNA"/>
</dbReference>
<evidence type="ECO:0000313" key="11">
    <source>
        <dbReference type="EMBL" id="RMA41781.1"/>
    </source>
</evidence>
<dbReference type="Proteomes" id="UP000281343">
    <property type="component" value="Unassembled WGS sequence"/>
</dbReference>